<dbReference type="InterPro" id="IPR005174">
    <property type="entry name" value="KIB1-4_b-propeller"/>
</dbReference>
<reference evidence="2" key="2">
    <citation type="submission" date="2015-07" db="EMBL/GenBank/DDBJ databases">
        <authorList>
            <person name="Noorani M."/>
        </authorList>
    </citation>
    <scope>NUCLEOTIDE SEQUENCE</scope>
    <source>
        <strain evidence="2">Yugu1</strain>
    </source>
</reference>
<dbReference type="OrthoDB" id="691951at2759"/>
<reference evidence="2" key="1">
    <citation type="journal article" date="2012" name="Nat. Biotechnol.">
        <title>Reference genome sequence of the model plant Setaria.</title>
        <authorList>
            <person name="Bennetzen J.L."/>
            <person name="Schmutz J."/>
            <person name="Wang H."/>
            <person name="Percifield R."/>
            <person name="Hawkins J."/>
            <person name="Pontaroli A.C."/>
            <person name="Estep M."/>
            <person name="Feng L."/>
            <person name="Vaughn J.N."/>
            <person name="Grimwood J."/>
            <person name="Jenkins J."/>
            <person name="Barry K."/>
            <person name="Lindquist E."/>
            <person name="Hellsten U."/>
            <person name="Deshpande S."/>
            <person name="Wang X."/>
            <person name="Wu X."/>
            <person name="Mitros T."/>
            <person name="Triplett J."/>
            <person name="Yang X."/>
            <person name="Ye C.Y."/>
            <person name="Mauro-Herrera M."/>
            <person name="Wang L."/>
            <person name="Li P."/>
            <person name="Sharma M."/>
            <person name="Sharma R."/>
            <person name="Ronald P.C."/>
            <person name="Panaud O."/>
            <person name="Kellogg E.A."/>
            <person name="Brutnell T.P."/>
            <person name="Doust A.N."/>
            <person name="Tuskan G.A."/>
            <person name="Rokhsar D."/>
            <person name="Devos K.M."/>
        </authorList>
    </citation>
    <scope>NUCLEOTIDE SEQUENCE [LARGE SCALE GENOMIC DNA]</scope>
    <source>
        <strain evidence="2">Yugu1</strain>
    </source>
</reference>
<dbReference type="AlphaFoldDB" id="A0A368R097"/>
<name>A0A368R097_SETIT</name>
<dbReference type="PANTHER" id="PTHR44259">
    <property type="entry name" value="OS07G0183000 PROTEIN-RELATED"/>
    <property type="match status" value="1"/>
</dbReference>
<protein>
    <recommendedName>
        <fullName evidence="1">KIB1-4 beta-propeller domain-containing protein</fullName>
    </recommendedName>
</protein>
<proteinExistence type="predicted"/>
<organism evidence="2">
    <name type="scientific">Setaria italica</name>
    <name type="common">Foxtail millet</name>
    <name type="synonym">Panicum italicum</name>
    <dbReference type="NCBI Taxonomy" id="4555"/>
    <lineage>
        <taxon>Eukaryota</taxon>
        <taxon>Viridiplantae</taxon>
        <taxon>Streptophyta</taxon>
        <taxon>Embryophyta</taxon>
        <taxon>Tracheophyta</taxon>
        <taxon>Spermatophyta</taxon>
        <taxon>Magnoliopsida</taxon>
        <taxon>Liliopsida</taxon>
        <taxon>Poales</taxon>
        <taxon>Poaceae</taxon>
        <taxon>PACMAD clade</taxon>
        <taxon>Panicoideae</taxon>
        <taxon>Panicodae</taxon>
        <taxon>Paniceae</taxon>
        <taxon>Cenchrinae</taxon>
        <taxon>Setaria</taxon>
    </lineage>
</organism>
<dbReference type="PANTHER" id="PTHR44259:SF57">
    <property type="entry name" value="DUF1618 DOMAIN-CONTAINING PROTEIN"/>
    <property type="match status" value="1"/>
</dbReference>
<dbReference type="Pfam" id="PF03478">
    <property type="entry name" value="Beta-prop_KIB1-4"/>
    <property type="match status" value="1"/>
</dbReference>
<dbReference type="InterPro" id="IPR011047">
    <property type="entry name" value="Quinoprotein_ADH-like_sf"/>
</dbReference>
<dbReference type="InterPro" id="IPR050942">
    <property type="entry name" value="F-box_BR-signaling"/>
</dbReference>
<evidence type="ECO:0000259" key="1">
    <source>
        <dbReference type="Pfam" id="PF03478"/>
    </source>
</evidence>
<dbReference type="EMBL" id="CM003532">
    <property type="protein sequence ID" value="RCV23627.1"/>
    <property type="molecule type" value="Genomic_DNA"/>
</dbReference>
<dbReference type="SUPFAM" id="SSF50998">
    <property type="entry name" value="Quinoprotein alcohol dehydrogenase-like"/>
    <property type="match status" value="1"/>
</dbReference>
<feature type="domain" description="KIB1-4 beta-propeller" evidence="1">
    <location>
        <begin position="75"/>
        <end position="260"/>
    </location>
</feature>
<sequence length="302" mass="33434">MVDAMVEHLDLFSTTRLASVCTSWSTAVATNAALPFGTRGGGRQRARGNDHEDWSYQLMNLTTERGDSFPALIRDVQEQWWVGGKDDWLAVVDACGGARLLNPYTGRQIDLPRIDARPCVIKTERAFDRIVVCATPSDDKGYLVIGMVNDNDDYLLAMARGGDESWTALRNPGGHLAGYKDAVVHKGKVFAVDRLGSIYAWDIQGGACTDPEVLQPRHVDRGELQQLQLESWKLAESADGRRLLLVCTYGEMANCSQSSVYGRFDYLVVGVKIGSTHECTRTCDTRRDYLQLLYAGRSDQCG</sequence>
<gene>
    <name evidence="2" type="ORF">SETIT_5G022300v2</name>
</gene>
<accession>A0A368R097</accession>
<evidence type="ECO:0000313" key="2">
    <source>
        <dbReference type="EMBL" id="RCV23627.1"/>
    </source>
</evidence>